<keyword evidence="7 12" id="KW-0067">ATP-binding</keyword>
<dbReference type="Gene3D" id="1.10.860.10">
    <property type="entry name" value="DNAb Helicase, Chain A"/>
    <property type="match status" value="1"/>
</dbReference>
<dbReference type="GO" id="GO:0005829">
    <property type="term" value="C:cytosol"/>
    <property type="evidence" value="ECO:0007669"/>
    <property type="project" value="TreeGrafter"/>
</dbReference>
<dbReference type="STRING" id="89093.SAMN04488558_103173"/>
<dbReference type="InterPro" id="IPR007692">
    <property type="entry name" value="DNA_helicase_DnaB"/>
</dbReference>
<sequence>MEGLNFEEKQLPFNIEAEKSVLGAVLINPQKIANLQMILEMDDFYKRAHQLIYNAMIRLADNNLVIDIVTLANQLDAFDELENAGGNEYLIDISYATPTSENIDYYAKIVKEKATLRNLIAASQKISNLAYAEADEVENIIDESEKIILSIGDKNHANHPVLIRNIVGEAFERITTLSETKQDIVGLPSGYIDLDRVTTGFQPDQLIIIAARPSVGKTAFALNIAQNVATKSKVPVVIFSLEMGALDLVNRMLCAEGNINATNLRTGQLTDDEWTSLSIAANVLRESPIYIDDSAGTKVSEIRAKCRRLKQETKELGLIVIDYLQLIEGSGKENRQQEVSEISRQLKKLAKELSVPVIALSQLSRGVEHRQNKRPILSDIRESGSIEQDADIVAFLYREDYHQQEDQEGPRDDDMPDNTVEVILAKNRNGARDTVTLLFKKEYNKFSSLSFAPVPEF</sequence>
<proteinExistence type="inferred from homology"/>
<evidence type="ECO:0000256" key="5">
    <source>
        <dbReference type="ARBA" id="ARBA00022801"/>
    </source>
</evidence>
<dbReference type="PANTHER" id="PTHR30153:SF2">
    <property type="entry name" value="REPLICATIVE DNA HELICASE"/>
    <property type="match status" value="1"/>
</dbReference>
<keyword evidence="6 12" id="KW-0347">Helicase</keyword>
<comment type="similarity">
    <text evidence="1 12">Belongs to the helicase family. DnaB subfamily.</text>
</comment>
<evidence type="ECO:0000256" key="11">
    <source>
        <dbReference type="NCBIfam" id="TIGR00665"/>
    </source>
</evidence>
<dbReference type="Proteomes" id="UP000198833">
    <property type="component" value="Unassembled WGS sequence"/>
</dbReference>
<evidence type="ECO:0000256" key="4">
    <source>
        <dbReference type="ARBA" id="ARBA00022741"/>
    </source>
</evidence>
<keyword evidence="15" id="KW-1185">Reference proteome</keyword>
<dbReference type="GO" id="GO:0003677">
    <property type="term" value="F:DNA binding"/>
    <property type="evidence" value="ECO:0007669"/>
    <property type="project" value="UniProtKB-UniRule"/>
</dbReference>
<evidence type="ECO:0000256" key="12">
    <source>
        <dbReference type="RuleBase" id="RU362085"/>
    </source>
</evidence>
<keyword evidence="5 12" id="KW-0378">Hydrolase</keyword>
<evidence type="ECO:0000256" key="10">
    <source>
        <dbReference type="ARBA" id="ARBA00048954"/>
    </source>
</evidence>
<evidence type="ECO:0000256" key="7">
    <source>
        <dbReference type="ARBA" id="ARBA00022840"/>
    </source>
</evidence>
<dbReference type="FunFam" id="3.40.50.300:FF:000076">
    <property type="entry name" value="Replicative DNA helicase"/>
    <property type="match status" value="1"/>
</dbReference>
<evidence type="ECO:0000256" key="6">
    <source>
        <dbReference type="ARBA" id="ARBA00022806"/>
    </source>
</evidence>
<dbReference type="Pfam" id="PF03796">
    <property type="entry name" value="DnaB_C"/>
    <property type="match status" value="1"/>
</dbReference>
<dbReference type="Pfam" id="PF00772">
    <property type="entry name" value="DnaB"/>
    <property type="match status" value="1"/>
</dbReference>
<dbReference type="NCBIfam" id="NF004384">
    <property type="entry name" value="PRK05748.1"/>
    <property type="match status" value="1"/>
</dbReference>
<dbReference type="SUPFAM" id="SSF48024">
    <property type="entry name" value="N-terminal domain of DnaB helicase"/>
    <property type="match status" value="1"/>
</dbReference>
<dbReference type="InterPro" id="IPR016136">
    <property type="entry name" value="DNA_helicase_N/primase_C"/>
</dbReference>
<dbReference type="SMART" id="SM00382">
    <property type="entry name" value="AAA"/>
    <property type="match status" value="1"/>
</dbReference>
<keyword evidence="9" id="KW-0413">Isomerase</keyword>
<dbReference type="AlphaFoldDB" id="A0A1H9C0J5"/>
<keyword evidence="8 12" id="KW-0238">DNA-binding</keyword>
<dbReference type="Gene3D" id="3.40.50.300">
    <property type="entry name" value="P-loop containing nucleotide triphosphate hydrolases"/>
    <property type="match status" value="1"/>
</dbReference>
<evidence type="ECO:0000256" key="2">
    <source>
        <dbReference type="ARBA" id="ARBA00022515"/>
    </source>
</evidence>
<dbReference type="SUPFAM" id="SSF52540">
    <property type="entry name" value="P-loop containing nucleoside triphosphate hydrolases"/>
    <property type="match status" value="1"/>
</dbReference>
<evidence type="ECO:0000313" key="14">
    <source>
        <dbReference type="EMBL" id="SEP94766.1"/>
    </source>
</evidence>
<gene>
    <name evidence="14" type="ORF">SAMN04488558_103173</name>
</gene>
<dbReference type="InterPro" id="IPR007694">
    <property type="entry name" value="DNA_helicase_DnaB-like_C"/>
</dbReference>
<keyword evidence="3 12" id="KW-0235">DNA replication</keyword>
<evidence type="ECO:0000313" key="15">
    <source>
        <dbReference type="Proteomes" id="UP000198833"/>
    </source>
</evidence>
<evidence type="ECO:0000256" key="9">
    <source>
        <dbReference type="ARBA" id="ARBA00023235"/>
    </source>
</evidence>
<evidence type="ECO:0000256" key="3">
    <source>
        <dbReference type="ARBA" id="ARBA00022705"/>
    </source>
</evidence>
<dbReference type="RefSeq" id="WP_092570998.1">
    <property type="nucleotide sequence ID" value="NZ_FOEN01000003.1"/>
</dbReference>
<accession>A0A1H9C0J5</accession>
<dbReference type="OrthoDB" id="9773982at2"/>
<keyword evidence="2 12" id="KW-0639">Primosome</keyword>
<evidence type="ECO:0000256" key="8">
    <source>
        <dbReference type="ARBA" id="ARBA00023125"/>
    </source>
</evidence>
<dbReference type="InterPro" id="IPR003593">
    <property type="entry name" value="AAA+_ATPase"/>
</dbReference>
<name>A0A1H9C0J5_9LACT</name>
<dbReference type="CDD" id="cd00984">
    <property type="entry name" value="DnaB_C"/>
    <property type="match status" value="1"/>
</dbReference>
<dbReference type="GO" id="GO:0043139">
    <property type="term" value="F:5'-3' DNA helicase activity"/>
    <property type="evidence" value="ECO:0007669"/>
    <property type="project" value="UniProtKB-EC"/>
</dbReference>
<dbReference type="GO" id="GO:1990077">
    <property type="term" value="C:primosome complex"/>
    <property type="evidence" value="ECO:0007669"/>
    <property type="project" value="UniProtKB-UniRule"/>
</dbReference>
<dbReference type="EMBL" id="FOEN01000003">
    <property type="protein sequence ID" value="SEP94766.1"/>
    <property type="molecule type" value="Genomic_DNA"/>
</dbReference>
<reference evidence="14 15" key="1">
    <citation type="submission" date="2016-10" db="EMBL/GenBank/DDBJ databases">
        <authorList>
            <person name="de Groot N.N."/>
        </authorList>
    </citation>
    <scope>NUCLEOTIDE SEQUENCE [LARGE SCALE GENOMIC DNA]</scope>
    <source>
        <strain evidence="14 15">DSM 15695</strain>
    </source>
</reference>
<dbReference type="NCBIfam" id="TIGR00665">
    <property type="entry name" value="DnaB"/>
    <property type="match status" value="1"/>
</dbReference>
<comment type="catalytic activity">
    <reaction evidence="10 12">
        <text>ATP + H2O = ADP + phosphate + H(+)</text>
        <dbReference type="Rhea" id="RHEA:13065"/>
        <dbReference type="ChEBI" id="CHEBI:15377"/>
        <dbReference type="ChEBI" id="CHEBI:15378"/>
        <dbReference type="ChEBI" id="CHEBI:30616"/>
        <dbReference type="ChEBI" id="CHEBI:43474"/>
        <dbReference type="ChEBI" id="CHEBI:456216"/>
        <dbReference type="EC" id="5.6.2.3"/>
    </reaction>
</comment>
<organism evidence="14 15">
    <name type="scientific">Ignavigranum ruoffiae</name>
    <dbReference type="NCBI Taxonomy" id="89093"/>
    <lineage>
        <taxon>Bacteria</taxon>
        <taxon>Bacillati</taxon>
        <taxon>Bacillota</taxon>
        <taxon>Bacilli</taxon>
        <taxon>Lactobacillales</taxon>
        <taxon>Aerococcaceae</taxon>
        <taxon>Ignavigranum</taxon>
    </lineage>
</organism>
<dbReference type="InterPro" id="IPR036185">
    <property type="entry name" value="DNA_heli_DnaB-like_N_sf"/>
</dbReference>
<keyword evidence="4 12" id="KW-0547">Nucleotide-binding</keyword>
<evidence type="ECO:0000259" key="13">
    <source>
        <dbReference type="PROSITE" id="PS51199"/>
    </source>
</evidence>
<dbReference type="GO" id="GO:0005524">
    <property type="term" value="F:ATP binding"/>
    <property type="evidence" value="ECO:0007669"/>
    <property type="project" value="UniProtKB-UniRule"/>
</dbReference>
<dbReference type="GO" id="GO:0042802">
    <property type="term" value="F:identical protein binding"/>
    <property type="evidence" value="ECO:0007669"/>
    <property type="project" value="UniProtKB-ARBA"/>
</dbReference>
<dbReference type="InterPro" id="IPR007693">
    <property type="entry name" value="DNA_helicase_DnaB-like_N"/>
</dbReference>
<dbReference type="PANTHER" id="PTHR30153">
    <property type="entry name" value="REPLICATIVE DNA HELICASE DNAB"/>
    <property type="match status" value="1"/>
</dbReference>
<dbReference type="FunFam" id="1.10.860.10:FF:000001">
    <property type="entry name" value="Replicative DNA helicase"/>
    <property type="match status" value="1"/>
</dbReference>
<protein>
    <recommendedName>
        <fullName evidence="11 12">Replicative DNA helicase</fullName>
        <ecNumber evidence="11 12">5.6.2.3</ecNumber>
    </recommendedName>
</protein>
<dbReference type="InterPro" id="IPR027417">
    <property type="entry name" value="P-loop_NTPase"/>
</dbReference>
<dbReference type="PROSITE" id="PS51199">
    <property type="entry name" value="SF4_HELICASE"/>
    <property type="match status" value="1"/>
</dbReference>
<comment type="function">
    <text evidence="12">The main replicative DNA helicase, it participates in initiation and elongation during chromosome replication. Travels ahead of the DNA replisome, separating dsDNA into templates for DNA synthesis. A processive ATP-dependent 5'-3' DNA helicase it has DNA-dependent ATPase activity.</text>
</comment>
<feature type="domain" description="SF4 helicase" evidence="13">
    <location>
        <begin position="180"/>
        <end position="453"/>
    </location>
</feature>
<dbReference type="EC" id="5.6.2.3" evidence="11 12"/>
<dbReference type="GO" id="GO:0016887">
    <property type="term" value="F:ATP hydrolysis activity"/>
    <property type="evidence" value="ECO:0007669"/>
    <property type="project" value="RHEA"/>
</dbReference>
<evidence type="ECO:0000256" key="1">
    <source>
        <dbReference type="ARBA" id="ARBA00008428"/>
    </source>
</evidence>
<dbReference type="GO" id="GO:0006269">
    <property type="term" value="P:DNA replication, synthesis of primer"/>
    <property type="evidence" value="ECO:0007669"/>
    <property type="project" value="UniProtKB-UniRule"/>
</dbReference>